<dbReference type="RefSeq" id="WP_007280428.1">
    <property type="nucleotide sequence ID" value="NZ_ABCK01000024.1"/>
</dbReference>
<dbReference type="AlphaFoldDB" id="A6DRF6"/>
<dbReference type="STRING" id="313628.LNTAR_15157"/>
<evidence type="ECO:0000313" key="2">
    <source>
        <dbReference type="Proteomes" id="UP000004947"/>
    </source>
</evidence>
<organism evidence="1 2">
    <name type="scientific">Lentisphaera araneosa HTCC2155</name>
    <dbReference type="NCBI Taxonomy" id="313628"/>
    <lineage>
        <taxon>Bacteria</taxon>
        <taxon>Pseudomonadati</taxon>
        <taxon>Lentisphaerota</taxon>
        <taxon>Lentisphaeria</taxon>
        <taxon>Lentisphaerales</taxon>
        <taxon>Lentisphaeraceae</taxon>
        <taxon>Lentisphaera</taxon>
    </lineage>
</organism>
<dbReference type="Proteomes" id="UP000004947">
    <property type="component" value="Unassembled WGS sequence"/>
</dbReference>
<evidence type="ECO:0000313" key="1">
    <source>
        <dbReference type="EMBL" id="EDM25766.1"/>
    </source>
</evidence>
<name>A6DRF6_9BACT</name>
<keyword evidence="2" id="KW-1185">Reference proteome</keyword>
<sequence length="106" mass="12165">MLKTKGISFNAAIVEQILSDDSRIEICTRNFTKKEGGSTISKSLGIGVYFKPSRWEKNAELETVLRQFFNDYQDPFEAFKAFAEAEEKNANSKVVYDYNFMDNLTN</sequence>
<accession>A6DRF6</accession>
<dbReference type="EMBL" id="ABCK01000024">
    <property type="protein sequence ID" value="EDM25766.1"/>
    <property type="molecule type" value="Genomic_DNA"/>
</dbReference>
<proteinExistence type="predicted"/>
<reference evidence="1 2" key="1">
    <citation type="journal article" date="2010" name="J. Bacteriol.">
        <title>Genome sequence of Lentisphaera araneosa HTCC2155T, the type species of the order Lentisphaerales in the phylum Lentisphaerae.</title>
        <authorList>
            <person name="Thrash J.C."/>
            <person name="Cho J.C."/>
            <person name="Vergin K.L."/>
            <person name="Morris R.M."/>
            <person name="Giovannoni S.J."/>
        </authorList>
    </citation>
    <scope>NUCLEOTIDE SEQUENCE [LARGE SCALE GENOMIC DNA]</scope>
    <source>
        <strain evidence="1 2">HTCC2155</strain>
    </source>
</reference>
<gene>
    <name evidence="1" type="ORF">LNTAR_15157</name>
</gene>
<protein>
    <submittedName>
        <fullName evidence="1">Uncharacterized protein</fullName>
    </submittedName>
</protein>
<comment type="caution">
    <text evidence="1">The sequence shown here is derived from an EMBL/GenBank/DDBJ whole genome shotgun (WGS) entry which is preliminary data.</text>
</comment>